<evidence type="ECO:0000259" key="1">
    <source>
        <dbReference type="PROSITE" id="PS50055"/>
    </source>
</evidence>
<dbReference type="GO" id="GO:0009653">
    <property type="term" value="P:anatomical structure morphogenesis"/>
    <property type="evidence" value="ECO:0007669"/>
    <property type="project" value="UniProtKB-ARBA"/>
</dbReference>
<proteinExistence type="predicted"/>
<evidence type="ECO:0000313" key="4">
    <source>
        <dbReference type="EMBL" id="KAH0556467.1"/>
    </source>
</evidence>
<accession>A0AAV7IAR4</accession>
<dbReference type="InterPro" id="IPR029021">
    <property type="entry name" value="Prot-tyrosine_phosphatase-like"/>
</dbReference>
<dbReference type="InterPro" id="IPR050348">
    <property type="entry name" value="Protein-Tyr_Phosphatase"/>
</dbReference>
<organism evidence="3 5">
    <name type="scientific">Cotesia glomerata</name>
    <name type="common">Lepidopteran parasitic wasp</name>
    <name type="synonym">Apanteles glomeratus</name>
    <dbReference type="NCBI Taxonomy" id="32391"/>
    <lineage>
        <taxon>Eukaryota</taxon>
        <taxon>Metazoa</taxon>
        <taxon>Ecdysozoa</taxon>
        <taxon>Arthropoda</taxon>
        <taxon>Hexapoda</taxon>
        <taxon>Insecta</taxon>
        <taxon>Pterygota</taxon>
        <taxon>Neoptera</taxon>
        <taxon>Endopterygota</taxon>
        <taxon>Hymenoptera</taxon>
        <taxon>Apocrita</taxon>
        <taxon>Ichneumonoidea</taxon>
        <taxon>Braconidae</taxon>
        <taxon>Microgastrinae</taxon>
        <taxon>Cotesia</taxon>
    </lineage>
</organism>
<dbReference type="SMART" id="SM00404">
    <property type="entry name" value="PTPc_motif"/>
    <property type="match status" value="1"/>
</dbReference>
<dbReference type="PROSITE" id="PS50055">
    <property type="entry name" value="TYR_PHOSPHATASE_PTP"/>
    <property type="match status" value="1"/>
</dbReference>
<dbReference type="PRINTS" id="PR00700">
    <property type="entry name" value="PRTYPHPHTASE"/>
</dbReference>
<dbReference type="InterPro" id="IPR000387">
    <property type="entry name" value="Tyr_Pase_dom"/>
</dbReference>
<evidence type="ECO:0000313" key="5">
    <source>
        <dbReference type="Proteomes" id="UP000826195"/>
    </source>
</evidence>
<name>A0AAV7IAR4_COTGL</name>
<dbReference type="InterPro" id="IPR003595">
    <property type="entry name" value="Tyr_Pase_cat"/>
</dbReference>
<comment type="caution">
    <text evidence="3">The sequence shown here is derived from an EMBL/GenBank/DDBJ whole genome shotgun (WGS) entry which is preliminary data.</text>
</comment>
<dbReference type="SUPFAM" id="SSF52799">
    <property type="entry name" value="(Phosphotyrosine protein) phosphatases II"/>
    <property type="match status" value="1"/>
</dbReference>
<dbReference type="PANTHER" id="PTHR19134">
    <property type="entry name" value="RECEPTOR-TYPE TYROSINE-PROTEIN PHOSPHATASE"/>
    <property type="match status" value="1"/>
</dbReference>
<dbReference type="EMBL" id="JAHXZJ010000771">
    <property type="protein sequence ID" value="KAH0556467.1"/>
    <property type="molecule type" value="Genomic_DNA"/>
</dbReference>
<dbReference type="PROSITE" id="PS00383">
    <property type="entry name" value="TYR_PHOSPHATASE_1"/>
    <property type="match status" value="1"/>
</dbReference>
<dbReference type="InterPro" id="IPR016130">
    <property type="entry name" value="Tyr_Pase_AS"/>
</dbReference>
<dbReference type="PROSITE" id="PS50056">
    <property type="entry name" value="TYR_PHOSPHATASE_2"/>
    <property type="match status" value="1"/>
</dbReference>
<evidence type="ECO:0008006" key="6">
    <source>
        <dbReference type="Google" id="ProtNLM"/>
    </source>
</evidence>
<dbReference type="PANTHER" id="PTHR19134:SF559">
    <property type="entry name" value="TYROSINE-PROTEIN PHOSPHATASE DOMAIN-CONTAINING PROTEIN"/>
    <property type="match status" value="1"/>
</dbReference>
<dbReference type="Pfam" id="PF00102">
    <property type="entry name" value="Y_phosphatase"/>
    <property type="match status" value="1"/>
</dbReference>
<feature type="domain" description="Tyrosine-protein phosphatase" evidence="1">
    <location>
        <begin position="165"/>
        <end position="410"/>
    </location>
</feature>
<dbReference type="Proteomes" id="UP000826195">
    <property type="component" value="Unassembled WGS sequence"/>
</dbReference>
<dbReference type="AlphaFoldDB" id="A0AAV7IAR4"/>
<gene>
    <name evidence="4" type="ORF">KQX54_000399</name>
    <name evidence="3" type="ORF">KQX54_000474</name>
</gene>
<sequence length="425" mass="49548">MTISAESSAIVVRIRMYSLEERLELAAEVLKLKERVHNLKNRKPKSDETSEEINQKIKIAKQKYQDKKGLSLLNVCVCVEDFAGSFKHLKKSSRETSLRLRILRSKRSLWLSQNHEETTFEFVPISLKEFKRRAQESDFLEAIQLEHYQIVAQSHFGSFEHFSKQENCSKNRYDDILCWDKTRVKITPKKEDTDYIHANYVDSFEIPKKYIATQGPLEETVDQFWQLIWEQNSRIIVMLTKLQDGWKENCAPYWHPYDDKYRIFQAGEISIRTVSETNGSGYVQTTFDVSNCITGESKLIKHYMYEDWPDNGVPATWKSFMRLYCDIKEERERLLAKIQDGPALGPIIVHCSAGVGRTGVFCAVDSCLNQLLTTKTISVPETVLKIRQQRYLSVLATEQYAFIYRILYEFVKLFETYLLQGISCA</sequence>
<dbReference type="GO" id="GO:0004725">
    <property type="term" value="F:protein tyrosine phosphatase activity"/>
    <property type="evidence" value="ECO:0007669"/>
    <property type="project" value="InterPro"/>
</dbReference>
<dbReference type="Gene3D" id="3.90.190.10">
    <property type="entry name" value="Protein tyrosine phosphatase superfamily"/>
    <property type="match status" value="1"/>
</dbReference>
<dbReference type="EMBL" id="JAHXZJ010000789">
    <property type="protein sequence ID" value="KAH0556441.1"/>
    <property type="molecule type" value="Genomic_DNA"/>
</dbReference>
<evidence type="ECO:0000313" key="3">
    <source>
        <dbReference type="EMBL" id="KAH0556441.1"/>
    </source>
</evidence>
<evidence type="ECO:0000259" key="2">
    <source>
        <dbReference type="PROSITE" id="PS50056"/>
    </source>
</evidence>
<feature type="domain" description="Tyrosine specific protein phosphatases" evidence="2">
    <location>
        <begin position="318"/>
        <end position="401"/>
    </location>
</feature>
<dbReference type="GO" id="GO:0048666">
    <property type="term" value="P:neuron development"/>
    <property type="evidence" value="ECO:0007669"/>
    <property type="project" value="UniProtKB-ARBA"/>
</dbReference>
<dbReference type="SMART" id="SM00194">
    <property type="entry name" value="PTPc"/>
    <property type="match status" value="1"/>
</dbReference>
<dbReference type="InterPro" id="IPR000242">
    <property type="entry name" value="PTP_cat"/>
</dbReference>
<reference evidence="3 5" key="1">
    <citation type="journal article" date="2021" name="J. Hered.">
        <title>A chromosome-level genome assembly of the parasitoid wasp, Cotesia glomerata (Hymenoptera: Braconidae).</title>
        <authorList>
            <person name="Pinto B.J."/>
            <person name="Weis J.J."/>
            <person name="Gamble T."/>
            <person name="Ode P.J."/>
            <person name="Paul R."/>
            <person name="Zaspel J.M."/>
        </authorList>
    </citation>
    <scope>NUCLEOTIDE SEQUENCE [LARGE SCALE GENOMIC DNA]</scope>
    <source>
        <strain evidence="3">CgM1</strain>
    </source>
</reference>
<keyword evidence="5" id="KW-1185">Reference proteome</keyword>
<protein>
    <recommendedName>
        <fullName evidence="6">Protein tyrosine phosphatase</fullName>
    </recommendedName>
</protein>